<organism evidence="2 3">
    <name type="scientific">Streptomyces typhae</name>
    <dbReference type="NCBI Taxonomy" id="2681492"/>
    <lineage>
        <taxon>Bacteria</taxon>
        <taxon>Bacillati</taxon>
        <taxon>Actinomycetota</taxon>
        <taxon>Actinomycetes</taxon>
        <taxon>Kitasatosporales</taxon>
        <taxon>Streptomycetaceae</taxon>
        <taxon>Streptomyces</taxon>
    </lineage>
</organism>
<protein>
    <submittedName>
        <fullName evidence="2">Uncharacterized protein</fullName>
    </submittedName>
</protein>
<evidence type="ECO:0000313" key="3">
    <source>
        <dbReference type="Proteomes" id="UP000483802"/>
    </source>
</evidence>
<proteinExistence type="predicted"/>
<gene>
    <name evidence="2" type="ORF">GPA10_40955</name>
</gene>
<comment type="caution">
    <text evidence="2">The sequence shown here is derived from an EMBL/GenBank/DDBJ whole genome shotgun (WGS) entry which is preliminary data.</text>
</comment>
<evidence type="ECO:0000256" key="1">
    <source>
        <dbReference type="SAM" id="MobiDB-lite"/>
    </source>
</evidence>
<feature type="region of interest" description="Disordered" evidence="1">
    <location>
        <begin position="48"/>
        <end position="85"/>
    </location>
</feature>
<name>A0A6L6XAP3_9ACTN</name>
<accession>A0A6L6XAP3</accession>
<sequence>MRWTPLDIAAQREGFREQRDYARRLRLQAQQMRADAQRMRTDARRMRALSEAKTGLPHSFPGRGAAAASGEQVRRAVQRGPNGLA</sequence>
<keyword evidence="3" id="KW-1185">Reference proteome</keyword>
<dbReference type="AlphaFoldDB" id="A0A6L6XAP3"/>
<dbReference type="Proteomes" id="UP000483802">
    <property type="component" value="Unassembled WGS sequence"/>
</dbReference>
<reference evidence="2 3" key="1">
    <citation type="submission" date="2019-11" db="EMBL/GenBank/DDBJ databases">
        <title>Streptomyces typhae sp. nov., a novel endophytic actinomycete isolated from the root of cattail pollen (Typha angustifolia L.).</title>
        <authorList>
            <person name="Peng C."/>
        </authorList>
    </citation>
    <scope>NUCLEOTIDE SEQUENCE [LARGE SCALE GENOMIC DNA]</scope>
    <source>
        <strain evidence="3">p1417</strain>
    </source>
</reference>
<dbReference type="EMBL" id="WPNZ01000043">
    <property type="protein sequence ID" value="MVO90944.1"/>
    <property type="molecule type" value="Genomic_DNA"/>
</dbReference>
<dbReference type="RefSeq" id="WP_157169855.1">
    <property type="nucleotide sequence ID" value="NZ_WPNZ01000043.1"/>
</dbReference>
<evidence type="ECO:0000313" key="2">
    <source>
        <dbReference type="EMBL" id="MVO90944.1"/>
    </source>
</evidence>